<dbReference type="InterPro" id="IPR007437">
    <property type="entry name" value="DUF486"/>
</dbReference>
<feature type="transmembrane region" description="Helical" evidence="1">
    <location>
        <begin position="37"/>
        <end position="55"/>
    </location>
</feature>
<dbReference type="AlphaFoldDB" id="A0A644W235"/>
<keyword evidence="1" id="KW-1133">Transmembrane helix</keyword>
<gene>
    <name evidence="2" type="ORF">SDC9_42965</name>
</gene>
<name>A0A644W235_9ZZZZ</name>
<protein>
    <recommendedName>
        <fullName evidence="3">DMT family protein</fullName>
    </recommendedName>
</protein>
<evidence type="ECO:0000313" key="2">
    <source>
        <dbReference type="EMBL" id="MPL96782.1"/>
    </source>
</evidence>
<accession>A0A644W235</accession>
<feature type="transmembrane region" description="Helical" evidence="1">
    <location>
        <begin position="7"/>
        <end position="25"/>
    </location>
</feature>
<comment type="caution">
    <text evidence="2">The sequence shown here is derived from an EMBL/GenBank/DDBJ whole genome shotgun (WGS) entry which is preliminary data.</text>
</comment>
<feature type="transmembrane region" description="Helical" evidence="1">
    <location>
        <begin position="102"/>
        <end position="120"/>
    </location>
</feature>
<evidence type="ECO:0008006" key="3">
    <source>
        <dbReference type="Google" id="ProtNLM"/>
    </source>
</evidence>
<dbReference type="PANTHER" id="PTHR38482:SF1">
    <property type="entry name" value="DMT FAMILY PROTEIN"/>
    <property type="match status" value="1"/>
</dbReference>
<feature type="transmembrane region" description="Helical" evidence="1">
    <location>
        <begin position="76"/>
        <end position="96"/>
    </location>
</feature>
<evidence type="ECO:0000256" key="1">
    <source>
        <dbReference type="SAM" id="Phobius"/>
    </source>
</evidence>
<dbReference type="PIRSF" id="PIRSF021239">
    <property type="entry name" value="UCP021239"/>
    <property type="match status" value="1"/>
</dbReference>
<dbReference type="PANTHER" id="PTHR38482">
    <property type="entry name" value="DMT FAMILY PROTEIN"/>
    <property type="match status" value="1"/>
</dbReference>
<reference evidence="2" key="1">
    <citation type="submission" date="2019-08" db="EMBL/GenBank/DDBJ databases">
        <authorList>
            <person name="Kucharzyk K."/>
            <person name="Murdoch R.W."/>
            <person name="Higgins S."/>
            <person name="Loffler F."/>
        </authorList>
    </citation>
    <scope>NUCLEOTIDE SEQUENCE</scope>
</reference>
<organism evidence="2">
    <name type="scientific">bioreactor metagenome</name>
    <dbReference type="NCBI Taxonomy" id="1076179"/>
    <lineage>
        <taxon>unclassified sequences</taxon>
        <taxon>metagenomes</taxon>
        <taxon>ecological metagenomes</taxon>
    </lineage>
</organism>
<keyword evidence="1" id="KW-0472">Membrane</keyword>
<keyword evidence="1" id="KW-0812">Transmembrane</keyword>
<dbReference type="Pfam" id="PF04342">
    <property type="entry name" value="DMT_6"/>
    <property type="match status" value="1"/>
</dbReference>
<proteinExistence type="predicted"/>
<sequence length="122" mass="13726">MTVLYTILLLIVSNIFMVLAWYGHLKLQQIGYTSNTPLYGVILFSWLIALAEYAFQVPANRIGFEGNGGPFSLLQLKVIQEVITLVVFVLFSSVVFKTGGLQWNHLAAFVCLILAVYFVFMK</sequence>
<dbReference type="EMBL" id="VSSQ01000525">
    <property type="protein sequence ID" value="MPL96782.1"/>
    <property type="molecule type" value="Genomic_DNA"/>
</dbReference>